<evidence type="ECO:0000259" key="7">
    <source>
        <dbReference type="PROSITE" id="PS50011"/>
    </source>
</evidence>
<proteinExistence type="predicted"/>
<keyword evidence="3 6" id="KW-0067">ATP-binding</keyword>
<dbReference type="SMART" id="SM00248">
    <property type="entry name" value="ANK"/>
    <property type="match status" value="15"/>
</dbReference>
<dbReference type="SMART" id="SM00220">
    <property type="entry name" value="S_TKc"/>
    <property type="match status" value="1"/>
</dbReference>
<organism evidence="8 9">
    <name type="scientific">Daphnia magna</name>
    <dbReference type="NCBI Taxonomy" id="35525"/>
    <lineage>
        <taxon>Eukaryota</taxon>
        <taxon>Metazoa</taxon>
        <taxon>Ecdysozoa</taxon>
        <taxon>Arthropoda</taxon>
        <taxon>Crustacea</taxon>
        <taxon>Branchiopoda</taxon>
        <taxon>Diplostraca</taxon>
        <taxon>Cladocera</taxon>
        <taxon>Anomopoda</taxon>
        <taxon>Daphniidae</taxon>
        <taxon>Daphnia</taxon>
    </lineage>
</organism>
<feature type="repeat" description="ANK" evidence="5">
    <location>
        <begin position="1014"/>
        <end position="1048"/>
    </location>
</feature>
<dbReference type="STRING" id="35525.A0A165AJP2"/>
<dbReference type="GO" id="GO:0005524">
    <property type="term" value="F:ATP binding"/>
    <property type="evidence" value="ECO:0007669"/>
    <property type="project" value="UniProtKB-UniRule"/>
</dbReference>
<feature type="repeat" description="ANK" evidence="5">
    <location>
        <begin position="342"/>
        <end position="377"/>
    </location>
</feature>
<evidence type="ECO:0000256" key="2">
    <source>
        <dbReference type="ARBA" id="ARBA00022741"/>
    </source>
</evidence>
<keyword evidence="4 5" id="KW-0040">ANK repeat</keyword>
<feature type="binding site" evidence="6">
    <location>
        <position position="545"/>
    </location>
    <ligand>
        <name>ATP</name>
        <dbReference type="ChEBI" id="CHEBI:30616"/>
    </ligand>
</feature>
<gene>
    <name evidence="8" type="ORF">APZ42_015743</name>
</gene>
<dbReference type="PROSITE" id="PS00107">
    <property type="entry name" value="PROTEIN_KINASE_ATP"/>
    <property type="match status" value="1"/>
</dbReference>
<dbReference type="PROSITE" id="PS50011">
    <property type="entry name" value="PROTEIN_KINASE_DOM"/>
    <property type="match status" value="1"/>
</dbReference>
<keyword evidence="2 6" id="KW-0547">Nucleotide-binding</keyword>
<feature type="repeat" description="ANK" evidence="5">
    <location>
        <begin position="198"/>
        <end position="233"/>
    </location>
</feature>
<dbReference type="InterPro" id="IPR002110">
    <property type="entry name" value="Ankyrin_rpt"/>
</dbReference>
<dbReference type="Pfam" id="PF12796">
    <property type="entry name" value="Ank_2"/>
    <property type="match status" value="5"/>
</dbReference>
<dbReference type="Gene3D" id="1.10.510.10">
    <property type="entry name" value="Transferase(Phosphotransferase) domain 1"/>
    <property type="match status" value="1"/>
</dbReference>
<keyword evidence="8" id="KW-0418">Kinase</keyword>
<feature type="repeat" description="ANK" evidence="5">
    <location>
        <begin position="1160"/>
        <end position="1194"/>
    </location>
</feature>
<keyword evidence="9" id="KW-1185">Reference proteome</keyword>
<dbReference type="CDD" id="cd00180">
    <property type="entry name" value="PKc"/>
    <property type="match status" value="1"/>
</dbReference>
<feature type="repeat" description="ANK" evidence="5">
    <location>
        <begin position="905"/>
        <end position="940"/>
    </location>
</feature>
<dbReference type="SUPFAM" id="SSF48403">
    <property type="entry name" value="Ankyrin repeat"/>
    <property type="match status" value="2"/>
</dbReference>
<feature type="repeat" description="ANK" evidence="5">
    <location>
        <begin position="307"/>
        <end position="341"/>
    </location>
</feature>
<dbReference type="Proteomes" id="UP000076858">
    <property type="component" value="Unassembled WGS sequence"/>
</dbReference>
<dbReference type="InterPro" id="IPR036770">
    <property type="entry name" value="Ankyrin_rpt-contain_sf"/>
</dbReference>
<dbReference type="SUPFAM" id="SSF56112">
    <property type="entry name" value="Protein kinase-like (PK-like)"/>
    <property type="match status" value="1"/>
</dbReference>
<evidence type="ECO:0000256" key="5">
    <source>
        <dbReference type="PROSITE-ProRule" id="PRU00023"/>
    </source>
</evidence>
<dbReference type="Gene3D" id="1.25.40.20">
    <property type="entry name" value="Ankyrin repeat-containing domain"/>
    <property type="match status" value="5"/>
</dbReference>
<keyword evidence="8" id="KW-0808">Transferase</keyword>
<feature type="repeat" description="ANK" evidence="5">
    <location>
        <begin position="234"/>
        <end position="269"/>
    </location>
</feature>
<accession>A0A165AJP2</accession>
<dbReference type="PANTHER" id="PTHR24161:SF124">
    <property type="entry name" value="TRANSIENT RECEPTOR POTENTIAL CHANNEL PYREXIA"/>
    <property type="match status" value="1"/>
</dbReference>
<dbReference type="PROSITE" id="PS00108">
    <property type="entry name" value="PROTEIN_KINASE_ST"/>
    <property type="match status" value="1"/>
</dbReference>
<evidence type="ECO:0000256" key="6">
    <source>
        <dbReference type="PROSITE-ProRule" id="PRU10141"/>
    </source>
</evidence>
<dbReference type="InterPro" id="IPR017441">
    <property type="entry name" value="Protein_kinase_ATP_BS"/>
</dbReference>
<feature type="repeat" description="ANK" evidence="5">
    <location>
        <begin position="1124"/>
        <end position="1159"/>
    </location>
</feature>
<evidence type="ECO:0000256" key="4">
    <source>
        <dbReference type="ARBA" id="ARBA00023043"/>
    </source>
</evidence>
<dbReference type="PANTHER" id="PTHR24161">
    <property type="entry name" value="ANK_REP_REGION DOMAIN-CONTAINING PROTEIN-RELATED"/>
    <property type="match status" value="1"/>
</dbReference>
<dbReference type="AlphaFoldDB" id="A0A165AJP2"/>
<dbReference type="GO" id="GO:0004672">
    <property type="term" value="F:protein kinase activity"/>
    <property type="evidence" value="ECO:0007669"/>
    <property type="project" value="InterPro"/>
</dbReference>
<protein>
    <submittedName>
        <fullName evidence="8">Ankyrin repeat and protein kinase domain-containing protein 1</fullName>
    </submittedName>
</protein>
<evidence type="ECO:0000313" key="8">
    <source>
        <dbReference type="EMBL" id="KZS17772.1"/>
    </source>
</evidence>
<dbReference type="Pfam" id="PF13857">
    <property type="entry name" value="Ank_5"/>
    <property type="match status" value="1"/>
</dbReference>
<keyword evidence="1" id="KW-0677">Repeat</keyword>
<evidence type="ECO:0000256" key="3">
    <source>
        <dbReference type="ARBA" id="ARBA00022840"/>
    </source>
</evidence>
<feature type="domain" description="Protein kinase" evidence="7">
    <location>
        <begin position="513"/>
        <end position="779"/>
    </location>
</feature>
<sequence>MLLKRNGSLLELQVMDSSRFTPYDGFDVLYPANEIVRIFFNEVMRRILLEADVNATVDSVKLGYLAIQYAATKNFSSSPKIIEVLLEHGASPSSNGYTPFVAAARNEGHYALEMMKQLLDYRGSSNANELTLFLCCALINYGECGVALVELLLKNIKTEAIQFHEELLIAGLADEVHGLKKMKLILEKGVKPNPASKDKFTILHFAALHQTTQTLAIIETLLEYGSDLNASDESGNTPIHCAAINEGEHAYETMKFLLSKGGDVNIKRKDGLAPVHFAMLNRGICGDKMRKLLGVDQESFNVPIDNSGFTLLHNFVSADHAEVDVVQLILDHGGNPNTEDKSGISPLHSALQNHSQIGLTILQLLLQKGGNPNSYMGIKELRHQPVHHVAMSLNENAGEQMAILLENNGNANASNKDGLTPMHVAVYNPGIHAPKLVKILLNHGGNPNAGDAAGLTPVHYVISKKNSNSLEILKLLVENGGNIFQLDNCRMSPFIFAILQGSEKYCLPENQSVEILEILGKGNYGKVFKCNYTDESGKTYLAACKKCSPNPDAGDVFDREVETLNQLNHLFVVKYLDLVENQSKKYIVMELCEGSLKDYVEGKLERIPIDSLDDKILISQVALGVAYIHSKDIIHKDLKLANILLWCQSSNSRLVLAKIADFGFAKKLKLGHSEFSDTTHPGTENYRAPEVLNAQGSAYPASFASDVYAFGIIIVRIAKKGAHAYSSEDMWRKLSMVHGLVPQNIQDLSWDLQDLILKLTDRDPGKRPMMALVLRHPYFVLTNERTKKYFLDRLWVNIILCDDGIELFADKILSAQSLDEWYHGLSDYTDSSNANELTLFLCCALINYGECGVALVELLLKNIKTEAIQIYEELLCLVFVDEVHGLKKMKMILEKGVKPNPAGEDKFTILHYAVRQQTTQTLAIIETLLEYGCDLNASDESGNTPIHYAASNQGEHAYETMKFLLSKGGDVKIKRKDGIAPVHFALFNRGICGDKMRKLIGADQESYNVPIDNTGITLLHFFVSAKHAKVDVVQLILDHGGNPNTEDKSGISPVHSALQNHSQIGLTILQLLLQKGGNPNSFMGNKELRQQPVHHVALFLNENADEQMAILLENNGNANASNKYGLTPMHVAALNPGIHAPKLVKILLNHGGNPNAGDTAGHTPVHYVVREKRSSLEVLKLLVENGGNIFQLDNRRMSPFIYAIQRGSEKYCLPEVKNYLVERFLKNVFKVLVERKG</sequence>
<feature type="repeat" description="ANK" evidence="5">
    <location>
        <begin position="417"/>
        <end position="452"/>
    </location>
</feature>
<dbReference type="EMBL" id="LRGB01000568">
    <property type="protein sequence ID" value="KZS17772.1"/>
    <property type="molecule type" value="Genomic_DNA"/>
</dbReference>
<feature type="repeat" description="ANK" evidence="5">
    <location>
        <begin position="453"/>
        <end position="488"/>
    </location>
</feature>
<dbReference type="Pfam" id="PF00069">
    <property type="entry name" value="Pkinase"/>
    <property type="match status" value="1"/>
</dbReference>
<dbReference type="PROSITE" id="PS50088">
    <property type="entry name" value="ANK_REPEAT"/>
    <property type="match status" value="11"/>
</dbReference>
<dbReference type="InterPro" id="IPR011009">
    <property type="entry name" value="Kinase-like_dom_sf"/>
</dbReference>
<reference evidence="8 9" key="1">
    <citation type="submission" date="2016-03" db="EMBL/GenBank/DDBJ databases">
        <title>EvidentialGene: Evidence-directed Construction of Genes on Genomes.</title>
        <authorList>
            <person name="Gilbert D.G."/>
            <person name="Choi J.-H."/>
            <person name="Mockaitis K."/>
            <person name="Colbourne J."/>
            <person name="Pfrender M."/>
        </authorList>
    </citation>
    <scope>NUCLEOTIDE SEQUENCE [LARGE SCALE GENOMIC DNA]</scope>
    <source>
        <strain evidence="8 9">Xinb3</strain>
        <tissue evidence="8">Complete organism</tissue>
    </source>
</reference>
<name>A0A165AJP2_9CRUS</name>
<comment type="caution">
    <text evidence="8">The sequence shown here is derived from an EMBL/GenBank/DDBJ whole genome shotgun (WGS) entry which is preliminary data.</text>
</comment>
<evidence type="ECO:0000256" key="1">
    <source>
        <dbReference type="ARBA" id="ARBA00022737"/>
    </source>
</evidence>
<evidence type="ECO:0000313" key="9">
    <source>
        <dbReference type="Proteomes" id="UP000076858"/>
    </source>
</evidence>
<dbReference type="InterPro" id="IPR008271">
    <property type="entry name" value="Ser/Thr_kinase_AS"/>
</dbReference>
<dbReference type="InterPro" id="IPR000719">
    <property type="entry name" value="Prot_kinase_dom"/>
</dbReference>
<feature type="repeat" description="ANK" evidence="5">
    <location>
        <begin position="941"/>
        <end position="976"/>
    </location>
</feature>
<dbReference type="OrthoDB" id="194358at2759"/>
<dbReference type="PROSITE" id="PS50297">
    <property type="entry name" value="ANK_REP_REGION"/>
    <property type="match status" value="11"/>
</dbReference>